<dbReference type="Proteomes" id="UP001152607">
    <property type="component" value="Unassembled WGS sequence"/>
</dbReference>
<feature type="transmembrane region" description="Helical" evidence="1">
    <location>
        <begin position="133"/>
        <end position="159"/>
    </location>
</feature>
<organism evidence="2 3">
    <name type="scientific">Periconia digitata</name>
    <dbReference type="NCBI Taxonomy" id="1303443"/>
    <lineage>
        <taxon>Eukaryota</taxon>
        <taxon>Fungi</taxon>
        <taxon>Dikarya</taxon>
        <taxon>Ascomycota</taxon>
        <taxon>Pezizomycotina</taxon>
        <taxon>Dothideomycetes</taxon>
        <taxon>Pleosporomycetidae</taxon>
        <taxon>Pleosporales</taxon>
        <taxon>Massarineae</taxon>
        <taxon>Periconiaceae</taxon>
        <taxon>Periconia</taxon>
    </lineage>
</organism>
<dbReference type="AlphaFoldDB" id="A0A9W4USB7"/>
<keyword evidence="1" id="KW-0472">Membrane</keyword>
<evidence type="ECO:0000256" key="1">
    <source>
        <dbReference type="SAM" id="Phobius"/>
    </source>
</evidence>
<evidence type="ECO:0000313" key="2">
    <source>
        <dbReference type="EMBL" id="CAI6341431.1"/>
    </source>
</evidence>
<accession>A0A9W4USB7</accession>
<feature type="transmembrane region" description="Helical" evidence="1">
    <location>
        <begin position="37"/>
        <end position="59"/>
    </location>
</feature>
<evidence type="ECO:0000313" key="3">
    <source>
        <dbReference type="Proteomes" id="UP001152607"/>
    </source>
</evidence>
<reference evidence="2" key="1">
    <citation type="submission" date="2023-01" db="EMBL/GenBank/DDBJ databases">
        <authorList>
            <person name="Van Ghelder C."/>
            <person name="Rancurel C."/>
        </authorList>
    </citation>
    <scope>NUCLEOTIDE SEQUENCE</scope>
    <source>
        <strain evidence="2">CNCM I-4278</strain>
    </source>
</reference>
<keyword evidence="1" id="KW-1133">Transmembrane helix</keyword>
<keyword evidence="3" id="KW-1185">Reference proteome</keyword>
<protein>
    <submittedName>
        <fullName evidence="2">Uncharacterized protein</fullName>
    </submittedName>
</protein>
<dbReference type="EMBL" id="CAOQHR010000012">
    <property type="protein sequence ID" value="CAI6341431.1"/>
    <property type="molecule type" value="Genomic_DNA"/>
</dbReference>
<name>A0A9W4USB7_9PLEO</name>
<comment type="caution">
    <text evidence="2">The sequence shown here is derived from an EMBL/GenBank/DDBJ whole genome shotgun (WGS) entry which is preliminary data.</text>
</comment>
<gene>
    <name evidence="2" type="ORF">PDIGIT_LOCUS14628</name>
</gene>
<proteinExistence type="predicted"/>
<feature type="transmembrane region" description="Helical" evidence="1">
    <location>
        <begin position="610"/>
        <end position="631"/>
    </location>
</feature>
<dbReference type="OrthoDB" id="3797833at2759"/>
<keyword evidence="1" id="KW-0812">Transmembrane</keyword>
<sequence length="673" mass="77952">MPLLPDIKAQHIRTGRWQDLTAPWYQQHLWTTTNVEAVIVIGLLGILGAIAGDATWPILRHYLQPAVQLPDPESRRNKLSRADAINALWVRLRLMMRSLEDGMNHSNRFIEKTRIILSIIKGNHRQAPADSDIGLRFGVFAIISTAAFLVLGILIPFFLGEGLQGQAAVQALQVYHSEYLQAGWSAIYNERVWAQVEEDMKTCVKYRIGWKNTQHCMGIRDNLPLYRVENLSLMDPRLNHSTYRLLLENGNANFTALRVSRNTSFQDISFNRRKDAKKILHELTCLPMDLDPYIKKSNGTYKKFDHSGRPSVVEHGDTYNLNVDCIKPARKPTQHEVNPDGPKPTTHWSMILRTSNAIGSYSQLVKEYMEHNYAQTITRLKNVGRDGATWYQTTVDAVLPWVAFSGPEYVYPSFKHELMPLYELLEVLEGFIFTIKSAQRFYESWPLYEYKDPIWVPNDPLSRAHISDDLIHFTDREVSALICTEIFKTCERNECREPYPRPEFVSPSDNYEQEEWLERYFLGIMSVWMDTSMGSIYTVYRTSYEYIEKEGGRRWQEDVEERFIRSMLRVLHGSRYMAEQAVYKRSPNPSDPPIPSPLLYGNSGYTNINILGYAATLFGYLYIIASSYWLVLFWPLAHPIKFTVLVAGLCVRMYHRVIEYWGNANIQFVGRIR</sequence>